<accession>A0A9W9URU4</accession>
<feature type="region of interest" description="Disordered" evidence="1">
    <location>
        <begin position="280"/>
        <end position="327"/>
    </location>
</feature>
<organism evidence="2 3">
    <name type="scientific">Penicillium cataractarum</name>
    <dbReference type="NCBI Taxonomy" id="2100454"/>
    <lineage>
        <taxon>Eukaryota</taxon>
        <taxon>Fungi</taxon>
        <taxon>Dikarya</taxon>
        <taxon>Ascomycota</taxon>
        <taxon>Pezizomycotina</taxon>
        <taxon>Eurotiomycetes</taxon>
        <taxon>Eurotiomycetidae</taxon>
        <taxon>Eurotiales</taxon>
        <taxon>Aspergillaceae</taxon>
        <taxon>Penicillium</taxon>
    </lineage>
</organism>
<dbReference type="GeneID" id="81444336"/>
<dbReference type="EMBL" id="JAPZBS010000010">
    <property type="protein sequence ID" value="KAJ5355032.1"/>
    <property type="molecule type" value="Genomic_DNA"/>
</dbReference>
<comment type="caution">
    <text evidence="2">The sequence shown here is derived from an EMBL/GenBank/DDBJ whole genome shotgun (WGS) entry which is preliminary data.</text>
</comment>
<gene>
    <name evidence="2" type="ORF">N7496_012244</name>
</gene>
<reference evidence="2" key="1">
    <citation type="submission" date="2022-11" db="EMBL/GenBank/DDBJ databases">
        <authorList>
            <person name="Petersen C."/>
        </authorList>
    </citation>
    <scope>NUCLEOTIDE SEQUENCE</scope>
    <source>
        <strain evidence="2">IBT 29864</strain>
    </source>
</reference>
<dbReference type="RefSeq" id="XP_056549055.1">
    <property type="nucleotide sequence ID" value="XM_056705157.1"/>
</dbReference>
<keyword evidence="3" id="KW-1185">Reference proteome</keyword>
<dbReference type="OrthoDB" id="62952at2759"/>
<dbReference type="PANTHER" id="PTHR42085:SF2">
    <property type="entry name" value="F-BOX DOMAIN-CONTAINING PROTEIN"/>
    <property type="match status" value="1"/>
</dbReference>
<evidence type="ECO:0000313" key="3">
    <source>
        <dbReference type="Proteomes" id="UP001147782"/>
    </source>
</evidence>
<name>A0A9W9URU4_9EURO</name>
<dbReference type="Proteomes" id="UP001147782">
    <property type="component" value="Unassembled WGS sequence"/>
</dbReference>
<reference evidence="2" key="2">
    <citation type="journal article" date="2023" name="IMA Fungus">
        <title>Comparative genomic study of the Penicillium genus elucidates a diverse pangenome and 15 lateral gene transfer events.</title>
        <authorList>
            <person name="Petersen C."/>
            <person name="Sorensen T."/>
            <person name="Nielsen M.R."/>
            <person name="Sondergaard T.E."/>
            <person name="Sorensen J.L."/>
            <person name="Fitzpatrick D.A."/>
            <person name="Frisvad J.C."/>
            <person name="Nielsen K.L."/>
        </authorList>
    </citation>
    <scope>NUCLEOTIDE SEQUENCE</scope>
    <source>
        <strain evidence="2">IBT 29864</strain>
    </source>
</reference>
<dbReference type="PANTHER" id="PTHR42085">
    <property type="entry name" value="F-BOX DOMAIN-CONTAINING PROTEIN"/>
    <property type="match status" value="1"/>
</dbReference>
<feature type="compositionally biased region" description="Acidic residues" evidence="1">
    <location>
        <begin position="289"/>
        <end position="327"/>
    </location>
</feature>
<dbReference type="InterPro" id="IPR038883">
    <property type="entry name" value="AN11006-like"/>
</dbReference>
<proteinExistence type="predicted"/>
<protein>
    <submittedName>
        <fullName evidence="2">Uncharacterized protein</fullName>
    </submittedName>
</protein>
<sequence length="327" mass="36577">MPPVESSTAPPGKSLLDLPGEIRNLVYDFMKTSKRASTNTDSDFIPANLLLINRQIHQETRSLLYGQTRFKFTSFHDGAVLKMADTLSPGQQVHVGHSVVYGGGMPFDYPNSPDNKLVAFLEQIGPGNGRCIKDIQIAFPSVFQEGDRIEIDSLTSRAFDKLQVYCPNLKKLRLGCESVIFSGEYVHAHYFICSGRIHSKVLDLVAACLRAISSEMEVEFNMFTDCDCLARDEFKMKIESYGWKVNILYKKSAIRQELFLPIYLGDSDLEDSHYDDSYYEDSSVHNYDDEGDSVDFGDTEIGDSDSGDHDDEGDSVGFEDVESDDSG</sequence>
<evidence type="ECO:0000256" key="1">
    <source>
        <dbReference type="SAM" id="MobiDB-lite"/>
    </source>
</evidence>
<dbReference type="AlphaFoldDB" id="A0A9W9URU4"/>
<evidence type="ECO:0000313" key="2">
    <source>
        <dbReference type="EMBL" id="KAJ5355032.1"/>
    </source>
</evidence>